<protein>
    <submittedName>
        <fullName evidence="1">1513_t:CDS:1</fullName>
    </submittedName>
</protein>
<keyword evidence="2" id="KW-1185">Reference proteome</keyword>
<proteinExistence type="predicted"/>
<feature type="non-terminal residue" evidence="1">
    <location>
        <position position="133"/>
    </location>
</feature>
<dbReference type="Proteomes" id="UP000789342">
    <property type="component" value="Unassembled WGS sequence"/>
</dbReference>
<sequence>PLLSNEDASATEEDCRKPVWQVIVGRLSEASNGKSSCRGGRPYFEEQQIFTVYCIYFVQQDIDFFYFEKKMMEDWESWMQQKTAILVHRNVRSTNLNLHQEINTLSLNKDESLAKNTNLGISEEDQEDQEEGI</sequence>
<dbReference type="OrthoDB" id="2442169at2759"/>
<evidence type="ECO:0000313" key="1">
    <source>
        <dbReference type="EMBL" id="CAG8626289.1"/>
    </source>
</evidence>
<comment type="caution">
    <text evidence="1">The sequence shown here is derived from an EMBL/GenBank/DDBJ whole genome shotgun (WGS) entry which is preliminary data.</text>
</comment>
<accession>A0A9N9D861</accession>
<dbReference type="EMBL" id="CAJVPV010008086">
    <property type="protein sequence ID" value="CAG8626289.1"/>
    <property type="molecule type" value="Genomic_DNA"/>
</dbReference>
<evidence type="ECO:0000313" key="2">
    <source>
        <dbReference type="Proteomes" id="UP000789342"/>
    </source>
</evidence>
<name>A0A9N9D861_9GLOM</name>
<reference evidence="1" key="1">
    <citation type="submission" date="2021-06" db="EMBL/GenBank/DDBJ databases">
        <authorList>
            <person name="Kallberg Y."/>
            <person name="Tangrot J."/>
            <person name="Rosling A."/>
        </authorList>
    </citation>
    <scope>NUCLEOTIDE SEQUENCE</scope>
    <source>
        <strain evidence="1">CL551</strain>
    </source>
</reference>
<dbReference type="AlphaFoldDB" id="A0A9N9D861"/>
<gene>
    <name evidence="1" type="ORF">AMORRO_LOCUS8886</name>
</gene>
<organism evidence="1 2">
    <name type="scientific">Acaulospora morrowiae</name>
    <dbReference type="NCBI Taxonomy" id="94023"/>
    <lineage>
        <taxon>Eukaryota</taxon>
        <taxon>Fungi</taxon>
        <taxon>Fungi incertae sedis</taxon>
        <taxon>Mucoromycota</taxon>
        <taxon>Glomeromycotina</taxon>
        <taxon>Glomeromycetes</taxon>
        <taxon>Diversisporales</taxon>
        <taxon>Acaulosporaceae</taxon>
        <taxon>Acaulospora</taxon>
    </lineage>
</organism>